<evidence type="ECO:0000256" key="3">
    <source>
        <dbReference type="ARBA" id="ARBA00022448"/>
    </source>
</evidence>
<evidence type="ECO:0000259" key="6">
    <source>
        <dbReference type="PROSITE" id="PS50983"/>
    </source>
</evidence>
<evidence type="ECO:0000256" key="2">
    <source>
        <dbReference type="ARBA" id="ARBA00008814"/>
    </source>
</evidence>
<keyword evidence="4" id="KW-0408">Iron</keyword>
<dbReference type="OrthoDB" id="356136at2"/>
<dbReference type="HOGENOM" id="CLU_038034_0_0_12"/>
<dbReference type="PANTHER" id="PTHR30532">
    <property type="entry name" value="IRON III DICITRATE-BINDING PERIPLASMIC PROTEIN"/>
    <property type="match status" value="1"/>
</dbReference>
<evidence type="ECO:0000256" key="4">
    <source>
        <dbReference type="ARBA" id="ARBA00022496"/>
    </source>
</evidence>
<dbReference type="Proteomes" id="UP000018680">
    <property type="component" value="Chromosome"/>
</dbReference>
<dbReference type="PROSITE" id="PS50983">
    <property type="entry name" value="FE_B12_PBP"/>
    <property type="match status" value="1"/>
</dbReference>
<evidence type="ECO:0000313" key="8">
    <source>
        <dbReference type="Proteomes" id="UP000018680"/>
    </source>
</evidence>
<evidence type="ECO:0000313" key="7">
    <source>
        <dbReference type="EMBL" id="AHC14029.1"/>
    </source>
</evidence>
<comment type="similarity">
    <text evidence="2">Belongs to the bacterial solute-binding protein 8 family.</text>
</comment>
<dbReference type="SUPFAM" id="SSF53807">
    <property type="entry name" value="Helical backbone' metal receptor"/>
    <property type="match status" value="1"/>
</dbReference>
<reference evidence="7 8" key="1">
    <citation type="journal article" date="2015" name="Stand. Genomic Sci.">
        <title>Complete genome sequence and description of Salinispira pacifica gen. nov., sp. nov., a novel spirochaete isolated form a hypersaline microbial mat.</title>
        <authorList>
            <person name="Ben Hania W."/>
            <person name="Joseph M."/>
            <person name="Schumann P."/>
            <person name="Bunk B."/>
            <person name="Fiebig A."/>
            <person name="Sproer C."/>
            <person name="Klenk H.P."/>
            <person name="Fardeau M.L."/>
            <person name="Spring S."/>
        </authorList>
    </citation>
    <scope>NUCLEOTIDE SEQUENCE [LARGE SCALE GENOMIC DNA]</scope>
    <source>
        <strain evidence="7 8">L21-RPul-D2</strain>
    </source>
</reference>
<evidence type="ECO:0000256" key="1">
    <source>
        <dbReference type="ARBA" id="ARBA00004196"/>
    </source>
</evidence>
<proteinExistence type="inferred from homology"/>
<keyword evidence="8" id="KW-1185">Reference proteome</keyword>
<dbReference type="InterPro" id="IPR002491">
    <property type="entry name" value="ABC_transptr_periplasmic_BD"/>
</dbReference>
<dbReference type="PATRIC" id="fig|1307761.3.peg.600"/>
<sequence length="318" mass="35293">MEVIDTKRTASVIAVLLIVSTALFASAGSESTVGGLDTIPQRIIALDPFTFEAMVALEAPIIATSRIYIEEFLQKFPEYEEQLQSVVRLELPADPEILLSLEPDAILGRRTAIEGSLRRLSRIAPTVVFANESSADWQESAAFFAAAIGMTTEFDLLDSRFRDRLALLQIDLRRRYGDDLPTVSLLRIMPGRLRLYFTKSFAGIVIDGAGLSHPDHQQELIDRSGRGASLYNLSLEELRLADADYVFAYTTEGLGDDEAQRYLNEVREQSLWASLDAVKNNRVFIVENNWFAAGYIAADAIIDDLYQHILDTGASALP</sequence>
<accession>V5WES3</accession>
<keyword evidence="5" id="KW-0732">Signal</keyword>
<dbReference type="GO" id="GO:0030288">
    <property type="term" value="C:outer membrane-bounded periplasmic space"/>
    <property type="evidence" value="ECO:0007669"/>
    <property type="project" value="TreeGrafter"/>
</dbReference>
<name>V5WES3_9SPIO</name>
<gene>
    <name evidence="7" type="ORF">L21SP2_0600</name>
</gene>
<dbReference type="PANTHER" id="PTHR30532:SF25">
    <property type="entry name" value="IRON(III) DICITRATE-BINDING PERIPLASMIC PROTEIN"/>
    <property type="match status" value="1"/>
</dbReference>
<keyword evidence="4" id="KW-0406">Ion transport</keyword>
<dbReference type="GO" id="GO:1901678">
    <property type="term" value="P:iron coordination entity transport"/>
    <property type="evidence" value="ECO:0007669"/>
    <property type="project" value="UniProtKB-ARBA"/>
</dbReference>
<protein>
    <submittedName>
        <fullName evidence="7">Periplasmic binding protein</fullName>
    </submittedName>
</protein>
<dbReference type="EMBL" id="CP006939">
    <property type="protein sequence ID" value="AHC14029.1"/>
    <property type="molecule type" value="Genomic_DNA"/>
</dbReference>
<dbReference type="STRING" id="1307761.L21SP2_0600"/>
<dbReference type="Pfam" id="PF01497">
    <property type="entry name" value="Peripla_BP_2"/>
    <property type="match status" value="1"/>
</dbReference>
<organism evidence="7 8">
    <name type="scientific">Salinispira pacifica</name>
    <dbReference type="NCBI Taxonomy" id="1307761"/>
    <lineage>
        <taxon>Bacteria</taxon>
        <taxon>Pseudomonadati</taxon>
        <taxon>Spirochaetota</taxon>
        <taxon>Spirochaetia</taxon>
        <taxon>Spirochaetales</taxon>
        <taxon>Spirochaetaceae</taxon>
        <taxon>Salinispira</taxon>
    </lineage>
</organism>
<keyword evidence="3" id="KW-0813">Transport</keyword>
<comment type="subcellular location">
    <subcellularLocation>
        <location evidence="1">Cell envelope</location>
    </subcellularLocation>
</comment>
<dbReference type="AlphaFoldDB" id="V5WES3"/>
<dbReference type="Gene3D" id="3.40.50.1980">
    <property type="entry name" value="Nitrogenase molybdenum iron protein domain"/>
    <property type="match status" value="2"/>
</dbReference>
<dbReference type="eggNOG" id="COG0614">
    <property type="taxonomic scope" value="Bacteria"/>
</dbReference>
<evidence type="ECO:0000256" key="5">
    <source>
        <dbReference type="ARBA" id="ARBA00022729"/>
    </source>
</evidence>
<feature type="domain" description="Fe/B12 periplasmic-binding" evidence="6">
    <location>
        <begin position="42"/>
        <end position="313"/>
    </location>
</feature>
<dbReference type="KEGG" id="slr:L21SP2_0600"/>
<keyword evidence="4" id="KW-0410">Iron transport</keyword>
<dbReference type="InterPro" id="IPR051313">
    <property type="entry name" value="Bact_iron-sidero_bind"/>
</dbReference>